<feature type="compositionally biased region" description="Basic and acidic residues" evidence="1">
    <location>
        <begin position="106"/>
        <end position="115"/>
    </location>
</feature>
<sequence length="399" mass="44146">MADTSDMPPLVDAPESYAGMSGAPMPAGLASYPYAPQMMYPPPGAMPGVVPGAGAEGGTAWMPFAQPPPMMFWPGTPGQMPMIPPPMMMTPGANNAAINPAMPPRSGDDSVDDRYTNYFSTPKTDDMGFPSARTTPRTLTPFLPSPSTSDSSSPSSTTSGVSRSRSVRSMGALGARGDESSKRPPREWRPDFSMSRSISGALGSIFSKARTASISGASASVALSLLVFLIYPCTAVLDSSRMPKLHPFLRYTGSAPSMHYDLRQHPLMVRFRSIDRPVNEYDLTRFVCEPPQVFMRLYCARFPWYIDVDSKNPTGVTLHELFSAIYVTMMTPISQADYWNNEMDESVRERIARAWSERCDNQEERNKGVRRVDFLMERFVFEGLFRGKDGMWEMKVKKL</sequence>
<dbReference type="EMBL" id="HE797066">
    <property type="protein sequence ID" value="CCM02164.1"/>
    <property type="molecule type" value="Genomic_DNA"/>
</dbReference>
<gene>
    <name evidence="3" type="ORF">FIBRA_04242</name>
</gene>
<dbReference type="STRING" id="599839.J4H2V1"/>
<reference evidence="3 4" key="1">
    <citation type="journal article" date="2012" name="Appl. Environ. Microbiol.">
        <title>Short-read sequencing for genomic analysis of the brown rot fungus Fibroporia radiculosa.</title>
        <authorList>
            <person name="Tang J.D."/>
            <person name="Perkins A.D."/>
            <person name="Sonstegard T.S."/>
            <person name="Schroeder S.G."/>
            <person name="Burgess S.C."/>
            <person name="Diehl S.V."/>
        </authorList>
    </citation>
    <scope>NUCLEOTIDE SEQUENCE [LARGE SCALE GENOMIC DNA]</scope>
    <source>
        <strain evidence="3 4">TFFH 294</strain>
    </source>
</reference>
<name>J4H2V1_9APHY</name>
<keyword evidence="4" id="KW-1185">Reference proteome</keyword>
<dbReference type="AlphaFoldDB" id="J4H2V1"/>
<dbReference type="OrthoDB" id="3265169at2759"/>
<evidence type="ECO:0000313" key="4">
    <source>
        <dbReference type="Proteomes" id="UP000006352"/>
    </source>
</evidence>
<dbReference type="InParanoid" id="J4H2V1"/>
<feature type="compositionally biased region" description="Basic and acidic residues" evidence="1">
    <location>
        <begin position="176"/>
        <end position="190"/>
    </location>
</feature>
<organism evidence="3 4">
    <name type="scientific">Fibroporia radiculosa</name>
    <dbReference type="NCBI Taxonomy" id="599839"/>
    <lineage>
        <taxon>Eukaryota</taxon>
        <taxon>Fungi</taxon>
        <taxon>Dikarya</taxon>
        <taxon>Basidiomycota</taxon>
        <taxon>Agaricomycotina</taxon>
        <taxon>Agaricomycetes</taxon>
        <taxon>Polyporales</taxon>
        <taxon>Fibroporiaceae</taxon>
        <taxon>Fibroporia</taxon>
    </lineage>
</organism>
<dbReference type="InterPro" id="IPR046522">
    <property type="entry name" value="DUF6699"/>
</dbReference>
<evidence type="ECO:0000313" key="3">
    <source>
        <dbReference type="EMBL" id="CCM02164.1"/>
    </source>
</evidence>
<evidence type="ECO:0000256" key="1">
    <source>
        <dbReference type="SAM" id="MobiDB-lite"/>
    </source>
</evidence>
<accession>J4H2V1</accession>
<dbReference type="RefSeq" id="XP_012181447.1">
    <property type="nucleotide sequence ID" value="XM_012326057.1"/>
</dbReference>
<feature type="domain" description="DUF6699" evidence="2">
    <location>
        <begin position="259"/>
        <end position="390"/>
    </location>
</feature>
<protein>
    <recommendedName>
        <fullName evidence="2">DUF6699 domain-containing protein</fullName>
    </recommendedName>
</protein>
<dbReference type="Pfam" id="PF20415">
    <property type="entry name" value="DUF6699"/>
    <property type="match status" value="1"/>
</dbReference>
<dbReference type="GeneID" id="24097075"/>
<dbReference type="Proteomes" id="UP000006352">
    <property type="component" value="Unassembled WGS sequence"/>
</dbReference>
<feature type="region of interest" description="Disordered" evidence="1">
    <location>
        <begin position="94"/>
        <end position="193"/>
    </location>
</feature>
<proteinExistence type="predicted"/>
<evidence type="ECO:0000259" key="2">
    <source>
        <dbReference type="Pfam" id="PF20415"/>
    </source>
</evidence>
<feature type="compositionally biased region" description="Low complexity" evidence="1">
    <location>
        <begin position="133"/>
        <end position="169"/>
    </location>
</feature>
<dbReference type="HOGENOM" id="CLU_057883_0_0_1"/>